<organism evidence="1 2">
    <name type="scientific">Xanthomonas perforans</name>
    <dbReference type="NCBI Taxonomy" id="442694"/>
    <lineage>
        <taxon>Bacteria</taxon>
        <taxon>Pseudomonadati</taxon>
        <taxon>Pseudomonadota</taxon>
        <taxon>Gammaproteobacteria</taxon>
        <taxon>Lysobacterales</taxon>
        <taxon>Lysobacteraceae</taxon>
        <taxon>Xanthomonas</taxon>
    </lineage>
</organism>
<keyword evidence="2" id="KW-1185">Reference proteome</keyword>
<evidence type="ECO:0000313" key="1">
    <source>
        <dbReference type="EMBL" id="KLC01355.1"/>
    </source>
</evidence>
<name>A0ABR5ELA7_XANPE</name>
<reference evidence="1 2" key="1">
    <citation type="submission" date="2015-02" db="EMBL/GenBank/DDBJ databases">
        <title>Whole genome sequencing of multiple isolates of three species of pepper and tomato-infecting xanthomonads reveals genetic diversity in field strains and pinpoints effectors responsible for host specificity.</title>
        <authorList>
            <person name="Schwartz A."/>
            <person name="Dahlbeck D."/>
            <person name="Staskawicz B."/>
            <person name="Bart R."/>
            <person name="Potnis N."/>
            <person name="Minsavage G."/>
            <person name="Timilsina S."/>
            <person name="Goss E."/>
            <person name="Jones J."/>
            <person name="Vallad G."/>
            <person name="Barak J."/>
            <person name="Miller S."/>
            <person name="Ritchie D."/>
            <person name="Martins J.Jr."/>
            <person name="Patane J.S."/>
            <person name="Setubal J.C."/>
        </authorList>
    </citation>
    <scope>NUCLEOTIDE SEQUENCE [LARGE SCALE GENOMIC DNA]</scope>
    <source>
        <strain evidence="1 2">Xp3-15</strain>
    </source>
</reference>
<evidence type="ECO:0000313" key="2">
    <source>
        <dbReference type="Proteomes" id="UP000035369"/>
    </source>
</evidence>
<proteinExistence type="predicted"/>
<protein>
    <submittedName>
        <fullName evidence="1">Uncharacterized protein</fullName>
    </submittedName>
</protein>
<dbReference type="EMBL" id="JZUY01000057">
    <property type="protein sequence ID" value="KLC01355.1"/>
    <property type="molecule type" value="Genomic_DNA"/>
</dbReference>
<sequence>MGASGDEGVEGVGCSVVWDKYCSGEPATGEPTTLGFEVHSPILIFSGDCRIKFGGELSDLLRLTEGMFGATKH</sequence>
<comment type="caution">
    <text evidence="1">The sequence shown here is derived from an EMBL/GenBank/DDBJ whole genome shotgun (WGS) entry which is preliminary data.</text>
</comment>
<gene>
    <name evidence="1" type="ORF">XP315_22525</name>
</gene>
<accession>A0ABR5ELA7</accession>
<dbReference type="Proteomes" id="UP000035369">
    <property type="component" value="Unassembled WGS sequence"/>
</dbReference>